<evidence type="ECO:0000313" key="2">
    <source>
        <dbReference type="EMBL" id="QJA45651.1"/>
    </source>
</evidence>
<dbReference type="EMBL" id="MT143994">
    <property type="protein sequence ID" value="QJA45651.1"/>
    <property type="molecule type" value="Genomic_DNA"/>
</dbReference>
<name>A0A6H1ZE04_9ZZZZ</name>
<protein>
    <submittedName>
        <fullName evidence="2">Uncharacterized protein</fullName>
    </submittedName>
</protein>
<accession>A0A6H1ZE04</accession>
<gene>
    <name evidence="2" type="ORF">TM448A00264_0029</name>
</gene>
<dbReference type="AlphaFoldDB" id="A0A6H1ZE04"/>
<organism evidence="2">
    <name type="scientific">viral metagenome</name>
    <dbReference type="NCBI Taxonomy" id="1070528"/>
    <lineage>
        <taxon>unclassified sequences</taxon>
        <taxon>metagenomes</taxon>
        <taxon>organismal metagenomes</taxon>
    </lineage>
</organism>
<reference evidence="2" key="1">
    <citation type="submission" date="2020-03" db="EMBL/GenBank/DDBJ databases">
        <title>The deep terrestrial virosphere.</title>
        <authorList>
            <person name="Holmfeldt K."/>
            <person name="Nilsson E."/>
            <person name="Simone D."/>
            <person name="Lopez-Fernandez M."/>
            <person name="Wu X."/>
            <person name="de Brujin I."/>
            <person name="Lundin D."/>
            <person name="Andersson A."/>
            <person name="Bertilsson S."/>
            <person name="Dopson M."/>
        </authorList>
    </citation>
    <scope>NUCLEOTIDE SEQUENCE</scope>
    <source>
        <strain evidence="2">TM448A00264</strain>
    </source>
</reference>
<feature type="region of interest" description="Disordered" evidence="1">
    <location>
        <begin position="98"/>
        <end position="119"/>
    </location>
</feature>
<evidence type="ECO:0000256" key="1">
    <source>
        <dbReference type="SAM" id="MobiDB-lite"/>
    </source>
</evidence>
<proteinExistence type="predicted"/>
<sequence>MLYDPKGNPIIPEDQYEREAQQMKATAAIKGALERFKVDAPDHPAEVVYVGSHIWEVFCREVDMAHKIHKQPSPIPLKPNEPQALDVPSLGVTVALDGSLGPTKLRPAGTRRGLKMGRA</sequence>